<name>A0ABW2BS67_9PSEU</name>
<feature type="transmembrane region" description="Helical" evidence="1">
    <location>
        <begin position="98"/>
        <end position="120"/>
    </location>
</feature>
<dbReference type="RefSeq" id="WP_345392110.1">
    <property type="nucleotide sequence ID" value="NZ_BAABLA010000007.1"/>
</dbReference>
<feature type="transmembrane region" description="Helical" evidence="1">
    <location>
        <begin position="371"/>
        <end position="391"/>
    </location>
</feature>
<feature type="transmembrane region" description="Helical" evidence="1">
    <location>
        <begin position="203"/>
        <end position="225"/>
    </location>
</feature>
<keyword evidence="1" id="KW-0812">Transmembrane</keyword>
<dbReference type="EMBL" id="JBHSXX010000001">
    <property type="protein sequence ID" value="MFC6865643.1"/>
    <property type="molecule type" value="Genomic_DNA"/>
</dbReference>
<protein>
    <submittedName>
        <fullName evidence="2">Uncharacterized protein</fullName>
    </submittedName>
</protein>
<feature type="transmembrane region" description="Helical" evidence="1">
    <location>
        <begin position="269"/>
        <end position="290"/>
    </location>
</feature>
<evidence type="ECO:0000313" key="3">
    <source>
        <dbReference type="Proteomes" id="UP001596337"/>
    </source>
</evidence>
<reference evidence="3" key="1">
    <citation type="journal article" date="2019" name="Int. J. Syst. Evol. Microbiol.">
        <title>The Global Catalogue of Microorganisms (GCM) 10K type strain sequencing project: providing services to taxonomists for standard genome sequencing and annotation.</title>
        <authorList>
            <consortium name="The Broad Institute Genomics Platform"/>
            <consortium name="The Broad Institute Genome Sequencing Center for Infectious Disease"/>
            <person name="Wu L."/>
            <person name="Ma J."/>
        </authorList>
    </citation>
    <scope>NUCLEOTIDE SEQUENCE [LARGE SCALE GENOMIC DNA]</scope>
    <source>
        <strain evidence="3">KCTC 32255</strain>
    </source>
</reference>
<evidence type="ECO:0000313" key="2">
    <source>
        <dbReference type="EMBL" id="MFC6865643.1"/>
    </source>
</evidence>
<sequence length="576" mass="62121">MIAAIVPFGVHAWYALRGFFAHDDFLITYRAATEGLDLAYLFQDYNEHLSPGVFALAWVVTEVAPLNFAVAMLPLLAMQAATSVVLWLLLVRWFGPRWPLLLPFVVFTCSPVVLTPTMWWAYGVQLLPTMLAMVSALFAHTGYLLDGRTSQAVAGLLWAGVGLLFYEKAGLIPLVLFGITVLLAPAGNRTPIAWAVRSHLRLWLAYGALLAAYGGLYLAVTTGSSQAPVAEDGLPRLAWRMIVDSLLVPSLGLPVSAPDGEGVPQLTMPPLAFEVLAVVVAVGVLVAGWWRGRRRAIYAWALLGTYLVIDVGLVAAKRLALLGPAIGMDMRYIADAVLVMVLCGAFAFLTPRGQHATSPVPTRRVRLGAPVLVVVVLAVAIGATASTAQLAPDMRFSTSRDYVTTARAALAARGDIVLYDTPVPRDVMTPWFGSDGVTSRVLGQFENSPRFDEPDDEIYLLDRAGRPTEVTGIVDGVPGMPGPVDECGYAVRDRWSVIPLTSTVDGRRLARLRYFTARGGPATVIAGGTRIRVDLDKGENRLYIPIDGVVGRIEIKRNTRVAAVCVTDVVVGRPVI</sequence>
<comment type="caution">
    <text evidence="2">The sequence shown here is derived from an EMBL/GenBank/DDBJ whole genome shotgun (WGS) entry which is preliminary data.</text>
</comment>
<gene>
    <name evidence="2" type="ORF">ACFQGD_00620</name>
</gene>
<feature type="transmembrane region" description="Helical" evidence="1">
    <location>
        <begin position="68"/>
        <end position="91"/>
    </location>
</feature>
<keyword evidence="1" id="KW-0472">Membrane</keyword>
<dbReference type="Proteomes" id="UP001596337">
    <property type="component" value="Unassembled WGS sequence"/>
</dbReference>
<proteinExistence type="predicted"/>
<organism evidence="2 3">
    <name type="scientific">Haloechinothrix salitolerans</name>
    <dbReference type="NCBI Taxonomy" id="926830"/>
    <lineage>
        <taxon>Bacteria</taxon>
        <taxon>Bacillati</taxon>
        <taxon>Actinomycetota</taxon>
        <taxon>Actinomycetes</taxon>
        <taxon>Pseudonocardiales</taxon>
        <taxon>Pseudonocardiaceae</taxon>
        <taxon>Haloechinothrix</taxon>
    </lineage>
</organism>
<accession>A0ABW2BS67</accession>
<keyword evidence="1" id="KW-1133">Transmembrane helix</keyword>
<evidence type="ECO:0000256" key="1">
    <source>
        <dbReference type="SAM" id="Phobius"/>
    </source>
</evidence>
<keyword evidence="3" id="KW-1185">Reference proteome</keyword>
<feature type="transmembrane region" description="Helical" evidence="1">
    <location>
        <begin position="297"/>
        <end position="320"/>
    </location>
</feature>
<feature type="transmembrane region" description="Helical" evidence="1">
    <location>
        <begin position="332"/>
        <end position="350"/>
    </location>
</feature>
<feature type="transmembrane region" description="Helical" evidence="1">
    <location>
        <begin position="157"/>
        <end position="183"/>
    </location>
</feature>